<dbReference type="STRING" id="78345.BMERY_0744"/>
<dbReference type="EMBL" id="JGZC01000006">
    <property type="protein sequence ID" value="KFI70262.1"/>
    <property type="molecule type" value="Genomic_DNA"/>
</dbReference>
<proteinExistence type="predicted"/>
<gene>
    <name evidence="1" type="ORF">BMERY_0744</name>
</gene>
<organism evidence="1 2">
    <name type="scientific">Bifidobacterium merycicum</name>
    <dbReference type="NCBI Taxonomy" id="78345"/>
    <lineage>
        <taxon>Bacteria</taxon>
        <taxon>Bacillati</taxon>
        <taxon>Actinomycetota</taxon>
        <taxon>Actinomycetes</taxon>
        <taxon>Bifidobacteriales</taxon>
        <taxon>Bifidobacteriaceae</taxon>
        <taxon>Bifidobacterium</taxon>
    </lineage>
</organism>
<comment type="caution">
    <text evidence="1">The sequence shown here is derived from an EMBL/GenBank/DDBJ whole genome shotgun (WGS) entry which is preliminary data.</text>
</comment>
<evidence type="ECO:0000313" key="1">
    <source>
        <dbReference type="EMBL" id="KFI70262.1"/>
    </source>
</evidence>
<accession>A0A087BGW2</accession>
<keyword evidence="2" id="KW-1185">Reference proteome</keyword>
<dbReference type="Proteomes" id="UP000029060">
    <property type="component" value="Unassembled WGS sequence"/>
</dbReference>
<name>A0A087BGW2_9BIFI</name>
<reference evidence="1 2" key="1">
    <citation type="submission" date="2014-03" db="EMBL/GenBank/DDBJ databases">
        <title>Genomics of Bifidobacteria.</title>
        <authorList>
            <person name="Ventura M."/>
            <person name="Milani C."/>
            <person name="Lugli G.A."/>
        </authorList>
    </citation>
    <scope>NUCLEOTIDE SEQUENCE [LARGE SCALE GENOMIC DNA]</scope>
    <source>
        <strain evidence="1 2">LMG 11341</strain>
    </source>
</reference>
<evidence type="ECO:0000313" key="2">
    <source>
        <dbReference type="Proteomes" id="UP000029060"/>
    </source>
</evidence>
<protein>
    <submittedName>
        <fullName evidence="1">Uncharacterized protein</fullName>
    </submittedName>
</protein>
<dbReference type="AlphaFoldDB" id="A0A087BGW2"/>
<dbReference type="eggNOG" id="ENOG5032AI7">
    <property type="taxonomic scope" value="Bacteria"/>
</dbReference>
<sequence length="184" mass="20846">MCHANDGTFNEEKKEEVTSLDSDAQFFTPLNPEDNQPSVYKGYVTVSYAAAPVAYRIVDVAHTGIEGRQCHTLAVSSFRMSILMADIVRGKMSTEILRKAASATVIERLQRLAYIVGEQMRRDQAYRAKLRIPPVMLHWQSGTLINEGCLETCVQFSLGREIYWTNLRFERVGCRWVCTFADIG</sequence>